<feature type="region of interest" description="Disordered" evidence="9">
    <location>
        <begin position="846"/>
        <end position="962"/>
    </location>
</feature>
<dbReference type="PROSITE" id="PS00141">
    <property type="entry name" value="ASP_PROTEASE"/>
    <property type="match status" value="1"/>
</dbReference>
<keyword evidence="3" id="KW-0548">Nucleotidyltransferase</keyword>
<dbReference type="InterPro" id="IPR001995">
    <property type="entry name" value="Peptidase_A2_cat"/>
</dbReference>
<dbReference type="EMBL" id="CP092882">
    <property type="protein sequence ID" value="UYV81820.1"/>
    <property type="molecule type" value="Genomic_DNA"/>
</dbReference>
<feature type="domain" description="Peptidase A2" evidence="11">
    <location>
        <begin position="2306"/>
        <end position="2383"/>
    </location>
</feature>
<evidence type="ECO:0000259" key="11">
    <source>
        <dbReference type="PROSITE" id="PS50175"/>
    </source>
</evidence>
<feature type="domain" description="CCHC-type" evidence="10">
    <location>
        <begin position="2286"/>
        <end position="2300"/>
    </location>
</feature>
<dbReference type="Pfam" id="PF03732">
    <property type="entry name" value="Retrotrans_gag"/>
    <property type="match status" value="1"/>
</dbReference>
<feature type="compositionally biased region" description="Polar residues" evidence="9">
    <location>
        <begin position="893"/>
        <end position="911"/>
    </location>
</feature>
<dbReference type="SUPFAM" id="SSF56672">
    <property type="entry name" value="DNA/RNA polymerases"/>
    <property type="match status" value="3"/>
</dbReference>
<dbReference type="InterPro" id="IPR041373">
    <property type="entry name" value="RT_RNaseH"/>
</dbReference>
<keyword evidence="4" id="KW-0540">Nuclease</keyword>
<feature type="region of interest" description="Disordered" evidence="9">
    <location>
        <begin position="1983"/>
        <end position="2023"/>
    </location>
</feature>
<evidence type="ECO:0000313" key="15">
    <source>
        <dbReference type="Proteomes" id="UP001235939"/>
    </source>
</evidence>
<dbReference type="InterPro" id="IPR001969">
    <property type="entry name" value="Aspartic_peptidase_AS"/>
</dbReference>
<dbReference type="Gene3D" id="3.10.10.10">
    <property type="entry name" value="HIV Type 1 Reverse Transcriptase, subunit A, domain 1"/>
    <property type="match status" value="2"/>
</dbReference>
<evidence type="ECO:0000256" key="8">
    <source>
        <dbReference type="PROSITE-ProRule" id="PRU00047"/>
    </source>
</evidence>
<keyword evidence="8" id="KW-0863">Zinc-finger</keyword>
<dbReference type="InterPro" id="IPR021109">
    <property type="entry name" value="Peptidase_aspartic_dom_sf"/>
</dbReference>
<organism evidence="14 15">
    <name type="scientific">Cordylochernes scorpioides</name>
    <dbReference type="NCBI Taxonomy" id="51811"/>
    <lineage>
        <taxon>Eukaryota</taxon>
        <taxon>Metazoa</taxon>
        <taxon>Ecdysozoa</taxon>
        <taxon>Arthropoda</taxon>
        <taxon>Chelicerata</taxon>
        <taxon>Arachnida</taxon>
        <taxon>Pseudoscorpiones</taxon>
        <taxon>Cheliferoidea</taxon>
        <taxon>Chernetidae</taxon>
        <taxon>Cordylochernes</taxon>
    </lineage>
</organism>
<dbReference type="SUPFAM" id="SSF50630">
    <property type="entry name" value="Acid proteases"/>
    <property type="match status" value="1"/>
</dbReference>
<dbReference type="InterPro" id="IPR001584">
    <property type="entry name" value="Integrase_cat-core"/>
</dbReference>
<dbReference type="SUPFAM" id="SSF57756">
    <property type="entry name" value="Retrovirus zinc finger-like domains"/>
    <property type="match status" value="1"/>
</dbReference>
<dbReference type="InterPro" id="IPR036397">
    <property type="entry name" value="RNaseH_sf"/>
</dbReference>
<dbReference type="Pfam" id="PF00077">
    <property type="entry name" value="RVP"/>
    <property type="match status" value="1"/>
</dbReference>
<evidence type="ECO:0000259" key="12">
    <source>
        <dbReference type="PROSITE" id="PS50878"/>
    </source>
</evidence>
<feature type="domain" description="Integrase catalytic" evidence="13">
    <location>
        <begin position="1680"/>
        <end position="1838"/>
    </location>
</feature>
<proteinExistence type="predicted"/>
<dbReference type="InterPro" id="IPR050951">
    <property type="entry name" value="Retrovirus_Pol_polyprotein"/>
</dbReference>
<dbReference type="Gene3D" id="3.30.420.10">
    <property type="entry name" value="Ribonuclease H-like superfamily/Ribonuclease H"/>
    <property type="match status" value="3"/>
</dbReference>
<feature type="region of interest" description="Disordered" evidence="9">
    <location>
        <begin position="1166"/>
        <end position="1208"/>
    </location>
</feature>
<feature type="domain" description="Integrase catalytic" evidence="13">
    <location>
        <begin position="3117"/>
        <end position="3276"/>
    </location>
</feature>
<dbReference type="PROSITE" id="PS50175">
    <property type="entry name" value="ASP_PROT_RETROV"/>
    <property type="match status" value="1"/>
</dbReference>
<dbReference type="SMART" id="SM00343">
    <property type="entry name" value="ZnF_C2HC"/>
    <property type="match status" value="1"/>
</dbReference>
<evidence type="ECO:0000256" key="2">
    <source>
        <dbReference type="ARBA" id="ARBA00022679"/>
    </source>
</evidence>
<dbReference type="PROSITE" id="PS50878">
    <property type="entry name" value="RT_POL"/>
    <property type="match status" value="2"/>
</dbReference>
<protein>
    <recommendedName>
        <fullName evidence="1">RNA-directed DNA polymerase</fullName>
        <ecNumber evidence="1">2.7.7.49</ecNumber>
    </recommendedName>
</protein>
<reference evidence="14 15" key="1">
    <citation type="submission" date="2022-01" db="EMBL/GenBank/DDBJ databases">
        <title>A chromosomal length assembly of Cordylochernes scorpioides.</title>
        <authorList>
            <person name="Zeh D."/>
            <person name="Zeh J."/>
        </authorList>
    </citation>
    <scope>NUCLEOTIDE SEQUENCE [LARGE SCALE GENOMIC DNA]</scope>
    <source>
        <strain evidence="14">IN4F17</strain>
        <tissue evidence="14">Whole Body</tissue>
    </source>
</reference>
<keyword evidence="15" id="KW-1185">Reference proteome</keyword>
<keyword evidence="7" id="KW-0695">RNA-directed DNA polymerase</keyword>
<feature type="compositionally biased region" description="Basic and acidic residues" evidence="9">
    <location>
        <begin position="865"/>
        <end position="875"/>
    </location>
</feature>
<feature type="non-terminal residue" evidence="14">
    <location>
        <position position="1"/>
    </location>
</feature>
<feature type="domain" description="Reverse transcriptase" evidence="12">
    <location>
        <begin position="2586"/>
        <end position="2765"/>
    </location>
</feature>
<dbReference type="InterPro" id="IPR018061">
    <property type="entry name" value="Retropepsins"/>
</dbReference>
<evidence type="ECO:0000259" key="13">
    <source>
        <dbReference type="PROSITE" id="PS50994"/>
    </source>
</evidence>
<feature type="compositionally biased region" description="Polar residues" evidence="9">
    <location>
        <begin position="951"/>
        <end position="962"/>
    </location>
</feature>
<dbReference type="EC" id="2.7.7.49" evidence="1"/>
<dbReference type="Pfam" id="PF00078">
    <property type="entry name" value="RVT_1"/>
    <property type="match status" value="3"/>
</dbReference>
<dbReference type="Pfam" id="PF17921">
    <property type="entry name" value="Integrase_H2C2"/>
    <property type="match status" value="3"/>
</dbReference>
<keyword evidence="6" id="KW-0378">Hydrolase</keyword>
<keyword evidence="2" id="KW-0808">Transferase</keyword>
<keyword evidence="5" id="KW-0255">Endonuclease</keyword>
<dbReference type="Pfam" id="PF17917">
    <property type="entry name" value="RT_RNaseH"/>
    <property type="match status" value="2"/>
</dbReference>
<dbReference type="InterPro" id="IPR012337">
    <property type="entry name" value="RNaseH-like_sf"/>
</dbReference>
<dbReference type="PANTHER" id="PTHR37984">
    <property type="entry name" value="PROTEIN CBG26694"/>
    <property type="match status" value="1"/>
</dbReference>
<dbReference type="InterPro" id="IPR043502">
    <property type="entry name" value="DNA/RNA_pol_sf"/>
</dbReference>
<gene>
    <name evidence="14" type="ORF">LAZ67_20002602</name>
</gene>
<feature type="region of interest" description="Disordered" evidence="9">
    <location>
        <begin position="2197"/>
        <end position="2282"/>
    </location>
</feature>
<evidence type="ECO:0000256" key="4">
    <source>
        <dbReference type="ARBA" id="ARBA00022722"/>
    </source>
</evidence>
<dbReference type="SUPFAM" id="SSF53098">
    <property type="entry name" value="Ribonuclease H-like"/>
    <property type="match status" value="3"/>
</dbReference>
<feature type="compositionally biased region" description="Basic and acidic residues" evidence="9">
    <location>
        <begin position="1989"/>
        <end position="2010"/>
    </location>
</feature>
<dbReference type="InterPro" id="IPR041588">
    <property type="entry name" value="Integrase_H2C2"/>
</dbReference>
<feature type="compositionally biased region" description="Basic and acidic residues" evidence="9">
    <location>
        <begin position="933"/>
        <end position="950"/>
    </location>
</feature>
<dbReference type="Gene3D" id="3.10.20.370">
    <property type="match status" value="1"/>
</dbReference>
<feature type="compositionally biased region" description="Basic residues" evidence="9">
    <location>
        <begin position="849"/>
        <end position="864"/>
    </location>
</feature>
<feature type="compositionally biased region" description="Polar residues" evidence="9">
    <location>
        <begin position="2266"/>
        <end position="2276"/>
    </location>
</feature>
<accession>A0ABY6LKT6</accession>
<feature type="domain" description="Reverse transcriptase" evidence="12">
    <location>
        <begin position="127"/>
        <end position="305"/>
    </location>
</feature>
<sequence>MPGEKISTYIAELKKMAEYCKFGSTLDEAIHDRLIAGIEDDSIQKKKTVRGSLISDSTRRFFKLPNPCPANPLRVKLATYSGQPLQVLGTLDVPVQYQNSTQTLPLMVVGGEGRSLCGRNWMEALGILPTQPYKVDMIKAAPIVPVLKSDQTIRICGDFKITANQALKVDQYPLHKAEDIFAALAGGEKFSKIDLRDAYNQIELEDESQLYTVINTHQGLYKYTRLPFGISSAPALFQKQMYILLKGIPMVFCALDDILITGKNDQDHLKNLECVLQRIQEAGLKLRKDKCSFLAPSLEYLGHKIAKEGLQPLPSKVEAIQGAPSPTNLTELRAFLGLLTYYSRFIPNMSSTLAPLYNLLKKEQKVGIGAVLSQVQGDNDIRPVAFASRTLTPAEKKYSQLEREASGIVFGVTRFRNYLLGNSFTLCTDHKPLVNLFSENKGVPTIAANRIQRWAIILSAYQYKIEYIKGTSNTEADVLSRLPMFTPEQNSKEHDSEPVEMVLLMDALDISPVTSDDIRASLPGDHALRQALDHTLQGWSEEIPKEMELMPYWSRGYELGACEGLLFWGNRVIIPTNLRAKMLDELHNSHQGIVGLKSVARTLFWWPGLDKDIEETVRRCNCCQSHASMPPRTTPVNWPPTNQPWDRVHIDHLGPFEQILYLIVVDACTKWIEAIPVPNTSTRETIEQLRCLFARFGIPRTLVSDNGTGFTSEEFRQFMTRNGIRHLRTAPFHPSSNGLAERAVQTIKTGLKKVQQGSISQRLAEILLGYRRTPIASIGKSPSEMMFGHKIRSRLDLILPNPGKSEEPGLKVGESVWYRTYKSGPKWDQTSIQSTTGNRLVTLQTAKGQVRRHWNQIRRSRIPGKRSESTEDHAGVSEPDINTEPEELIPQRQEVTSEPQSSTEPVQSPQTITPPDPVNPLRRSRSTTSPQRSRQDYLPKTRHPKMENQARSDATSEGNTTPSIVTDIVAQLAAALRDIINPGQRDSDLPRYDGTYPAANFFQQYDDIAGRAYLTETKRLQKLPAQLSGEPLTFFRQLDLANKSYDQARQVLIDLYPGTVEVSFSKFLALKLTPQTTLQGYYKEKTAMGLQLNLPTDIILESLTEGLPTADQRLVRTVSPNTLKDWHDLMARIKGSSVPAPARPTPEPTSSRHDVHITLAREQPSRPYNMPPRFFGTPRLPRHADSSVPSRGVSRGHLPPPPGHSQHDSKLPFGILSLNTLSNFKLKIDLCNFLVFQNEAPLPPTMYHFSLVNDSCNYGKSLENSSKMANLATYQHNPSMHVSDTSRHGLSYMSPSHETISNCDFASPKKPVDMPQNNVFNDCIPNYTTNVCQIPASQSCSNSNIPLSFLDIINRYSHIFSSNKFDVPKLKIPPVKIHTLSDKIIALRPYRASLVDQREIQEQVNQMLKFGIIEPSFSPYASPVTLVTKKDKTKRFCVDFRKLNEIICPDVHPLPLIETVLDKLAHAKIFTNVDISSAFWQVEIEPSSRNILAFVTLEGQYQFSRLPFGLRNSPQIYERALSQWLKTIKNPTGRLFRWSLKMSTYEYEIRYIKGSKQHEADLLSRNPFCGFLSAAQIKEKQPLELPYPNATINPEGLHTLTRKGVTKVIVPPSLQHTLINKVHVEYNHPGVSQMTRIISTQYTWRGMTHSIAKYVKSCPTCQLIKRPKGPNYGTLGQLPLVSHPFDTLSIDTIAGFSKYGSSKTYLHVIVDHLSRYAWTFPSKSTSTLTYLQCLKKVMQSNRPKCLLSDRAPAFTSPKFRRFLLRHGIQPLLTTSNNPQANGLCECLNATLTGKLRILHLENPKVSWIKLIKTVTDKYNQTPHTITGFPPSFLMYNIIPTELSSHLYPYPPVEEARKIAIKRTLDRHAKEKIKYDSKHRTPQFEVGDIVLVKAYHHPNSGKLLPYFTGPYTILEIISPNVVRINRVNQPLNRDNDTVHVNKLKYYTEEVVFEVLVPPAVVTIAIIVAAALLEVFGWPAGKSNGSPGRMVETRSGKMQDPAQERIMPEESAKPQPGATIGRDASSDPVVLNPNIDIPKFDGTEDPRPWIESLEEIGFLYHWADYIISRYAAMNMIGSAKTWLNLHKISFTSWENFKSRLIQDFASDANKEEMKMRLNRMQQWNEPAIRFAEDILVLCNKVDPQMEEETKINWVIGGLKKEYSFALHLNPPKNTNELLEICKKLDLFEKNYQERAEKSKALYNGPRSPRPHHQEQWKNATSFRRPYQNTSKPQAPAPRYYQNKPLPQVSAPRRSYTPNPEPKPVYPSKTYNKNPNSNRNRTEDGRPICFKCNKPGHVARYCRVRIGICEALIDTGADLSVVDLNTALNTGLEIINPDKMCSGPDGKELDIVGNIILNIKFDDKTITHQFVIMRTHLRIFILGRDFLKKMNAKIDCQREIIKYDLTENRDVIKYQQKKIKSAKDAIIPELSIKLINAFVEAEDGEYIIEENHKMFQTNGLRLARSLINAVNKETYIWITNPYPRPLKILKNQTLCFGSQPAEVNLVEESEQKEHEEPQFQINENLAYKEKEQLKQVLERYEDLFSSGLGRSNLAKHRIDTEGAKPIKHKPYRVSAKEREIIKEQIDEMLRDGIIRPSSSPWSFPVILVKKRDGKYRFCVDYRKLNDVTVKDVYPIPRIDEVLDTLQGSKYFSAIDLKSGYWQVEVEEKDKEKTAFTTAHGLYEFNVMPFGLCNAPATFERNMENMLGNLRWQICLCYLDDVIIYSSDFSTHLKRIEAVLKCFREANLKLNNKKCQFAFEELEILGHITNQHGIKPAEHNIKAIRDFPRPKKIKEVQSFLGMCSYYRKFIKGFSKIADPLTSLIKKNVPFTWTENQEKAFQTLKVALINPPILGHFDPNAITYIHTDASNIGLGATLVQKFGDKEKVISYLSRTLSKPEQNYSTTEKECLAVVWSMSKLRPYLYGRHFKIVTDHHALCWLKNLKDPTGRLARWALKIQEYNLEIIHKSGKKHLDDDGLSRGPLPENEWDEDYERLFLNQIIDEKDEFIENIKENLSGYKRSITQNFKEENGCLYKKNPNPEGRAWLLVVPKKRRKEVMSEYHNHMLNGHLGVARTTYRLKNKYYWPSMLKDVSEFVKTCHLCQSRKGSNHLPSGLLQPIPPANYPFERIGIDFVGPLPSTKRRRKWIIVLTDYYTKYAETKAVSEATVKEVSTFLIEHIILRHGAPKFLISDRGSQFTSNLMNEVMKMCKVKHCFTTSYHPQTNGLTERLNRTLINMISMYVNTDQKNWDEILPFITHAYNTTIQETTGYSPFFLLFGREPMSLLDDENIPTDSNMDDYDEYIENYLDKIARTRQVVINNTEKTQERMKRNYDKKHNEKIYEPGHLVAVWTPVRKIGKCEKLLRKYFGPYRILKKLSNVNYLIEPKDNPGQDPLIVHVSRLKPYFERIDEVTHEDLYVMCSRNDSKERRSEVLLPVSVMTLANTTVATLL</sequence>
<dbReference type="InterPro" id="IPR001878">
    <property type="entry name" value="Znf_CCHC"/>
</dbReference>
<dbReference type="CDD" id="cd01647">
    <property type="entry name" value="RT_LTR"/>
    <property type="match status" value="3"/>
</dbReference>
<dbReference type="Gene3D" id="1.10.340.70">
    <property type="match status" value="3"/>
</dbReference>
<dbReference type="Gene3D" id="3.30.70.270">
    <property type="match status" value="4"/>
</dbReference>
<keyword evidence="8" id="KW-0479">Metal-binding</keyword>
<evidence type="ECO:0000313" key="14">
    <source>
        <dbReference type="EMBL" id="UYV81820.1"/>
    </source>
</evidence>
<dbReference type="InterPro" id="IPR043128">
    <property type="entry name" value="Rev_trsase/Diguanyl_cyclase"/>
</dbReference>
<dbReference type="PROSITE" id="PS50158">
    <property type="entry name" value="ZF_CCHC"/>
    <property type="match status" value="1"/>
</dbReference>
<feature type="compositionally biased region" description="Polar residues" evidence="9">
    <location>
        <begin position="2214"/>
        <end position="2230"/>
    </location>
</feature>
<feature type="domain" description="Integrase catalytic" evidence="13">
    <location>
        <begin position="640"/>
        <end position="790"/>
    </location>
</feature>
<dbReference type="CDD" id="cd00303">
    <property type="entry name" value="retropepsin_like"/>
    <property type="match status" value="1"/>
</dbReference>
<dbReference type="InterPro" id="IPR036875">
    <property type="entry name" value="Znf_CCHC_sf"/>
</dbReference>
<evidence type="ECO:0000256" key="5">
    <source>
        <dbReference type="ARBA" id="ARBA00022759"/>
    </source>
</evidence>
<dbReference type="PROSITE" id="PS50994">
    <property type="entry name" value="INTEGRASE"/>
    <property type="match status" value="3"/>
</dbReference>
<dbReference type="InterPro" id="IPR000477">
    <property type="entry name" value="RT_dom"/>
</dbReference>
<dbReference type="PANTHER" id="PTHR37984:SF5">
    <property type="entry name" value="PROTEIN NYNRIN-LIKE"/>
    <property type="match status" value="1"/>
</dbReference>
<dbReference type="InterPro" id="IPR005162">
    <property type="entry name" value="Retrotrans_gag_dom"/>
</dbReference>
<dbReference type="Pfam" id="PF00665">
    <property type="entry name" value="rve"/>
    <property type="match status" value="3"/>
</dbReference>
<name>A0ABY6LKT6_9ARAC</name>
<evidence type="ECO:0000256" key="3">
    <source>
        <dbReference type="ARBA" id="ARBA00022695"/>
    </source>
</evidence>
<dbReference type="Gene3D" id="2.40.70.10">
    <property type="entry name" value="Acid Proteases"/>
    <property type="match status" value="1"/>
</dbReference>
<evidence type="ECO:0000256" key="1">
    <source>
        <dbReference type="ARBA" id="ARBA00012493"/>
    </source>
</evidence>
<dbReference type="CDD" id="cd09274">
    <property type="entry name" value="RNase_HI_RT_Ty3"/>
    <property type="match status" value="2"/>
</dbReference>
<dbReference type="Pfam" id="PF22938">
    <property type="entry name" value="Integrase_p58_C"/>
    <property type="match status" value="1"/>
</dbReference>
<evidence type="ECO:0000256" key="9">
    <source>
        <dbReference type="SAM" id="MobiDB-lite"/>
    </source>
</evidence>
<evidence type="ECO:0000259" key="10">
    <source>
        <dbReference type="PROSITE" id="PS50158"/>
    </source>
</evidence>
<evidence type="ECO:0000256" key="6">
    <source>
        <dbReference type="ARBA" id="ARBA00022801"/>
    </source>
</evidence>
<dbReference type="Proteomes" id="UP001235939">
    <property type="component" value="Chromosome 20"/>
</dbReference>
<evidence type="ECO:0000256" key="7">
    <source>
        <dbReference type="ARBA" id="ARBA00022918"/>
    </source>
</evidence>
<dbReference type="InterPro" id="IPR054465">
    <property type="entry name" value="Integrase_p58-like_C"/>
</dbReference>
<keyword evidence="8" id="KW-0862">Zinc</keyword>